<reference evidence="2" key="1">
    <citation type="submission" date="2021-02" db="EMBL/GenBank/DDBJ databases">
        <authorList>
            <person name="Nowell W R."/>
        </authorList>
    </citation>
    <scope>NUCLEOTIDE SEQUENCE</scope>
    <source>
        <strain evidence="2">Ploen Becks lab</strain>
    </source>
</reference>
<sequence length="149" mass="17728">MTAQTTSDTNDWQYGLFECTDSLSDCCLGFWFPSCYTAYASHISDEPLWASLLQLLFHPYGLFYLRPASRFKRDIEGSLLKDVLAVFFCSCCTAIQIKREFEDEYYQSENPSEQIEDHDKTYSEQPYSQYYQSQYYYQQYPSNEQNYDY</sequence>
<protein>
    <submittedName>
        <fullName evidence="2">Uncharacterized protein</fullName>
    </submittedName>
</protein>
<proteinExistence type="inferred from homology"/>
<dbReference type="AlphaFoldDB" id="A0A813SEX1"/>
<dbReference type="InterPro" id="IPR006461">
    <property type="entry name" value="PLAC_motif_containing"/>
</dbReference>
<evidence type="ECO:0000256" key="1">
    <source>
        <dbReference type="ARBA" id="ARBA00009024"/>
    </source>
</evidence>
<evidence type="ECO:0000313" key="3">
    <source>
        <dbReference type="Proteomes" id="UP000663879"/>
    </source>
</evidence>
<keyword evidence="3" id="KW-1185">Reference proteome</keyword>
<dbReference type="EMBL" id="CAJNOC010000710">
    <property type="protein sequence ID" value="CAF0794486.1"/>
    <property type="molecule type" value="Genomic_DNA"/>
</dbReference>
<dbReference type="OrthoDB" id="1045822at2759"/>
<dbReference type="Proteomes" id="UP000663879">
    <property type="component" value="Unassembled WGS sequence"/>
</dbReference>
<comment type="similarity">
    <text evidence="1">Belongs to the cornifelin family.</text>
</comment>
<dbReference type="Pfam" id="PF04749">
    <property type="entry name" value="PLAC8"/>
    <property type="match status" value="1"/>
</dbReference>
<organism evidence="2 3">
    <name type="scientific">Brachionus calyciflorus</name>
    <dbReference type="NCBI Taxonomy" id="104777"/>
    <lineage>
        <taxon>Eukaryota</taxon>
        <taxon>Metazoa</taxon>
        <taxon>Spiralia</taxon>
        <taxon>Gnathifera</taxon>
        <taxon>Rotifera</taxon>
        <taxon>Eurotatoria</taxon>
        <taxon>Monogononta</taxon>
        <taxon>Pseudotrocha</taxon>
        <taxon>Ploima</taxon>
        <taxon>Brachionidae</taxon>
        <taxon>Brachionus</taxon>
    </lineage>
</organism>
<evidence type="ECO:0000313" key="2">
    <source>
        <dbReference type="EMBL" id="CAF0794486.1"/>
    </source>
</evidence>
<name>A0A813SEX1_9BILA</name>
<accession>A0A813SEX1</accession>
<gene>
    <name evidence="2" type="ORF">OXX778_LOCUS6140</name>
</gene>
<dbReference type="NCBIfam" id="TIGR01571">
    <property type="entry name" value="A_thal_Cys_rich"/>
    <property type="match status" value="1"/>
</dbReference>
<dbReference type="PANTHER" id="PTHR15907">
    <property type="entry name" value="DUF614 FAMILY PROTEIN-RELATED"/>
    <property type="match status" value="1"/>
</dbReference>
<comment type="caution">
    <text evidence="2">The sequence shown here is derived from an EMBL/GenBank/DDBJ whole genome shotgun (WGS) entry which is preliminary data.</text>
</comment>